<dbReference type="Proteomes" id="UP001175271">
    <property type="component" value="Unassembled WGS sequence"/>
</dbReference>
<reference evidence="3" key="1">
    <citation type="submission" date="2023-06" db="EMBL/GenBank/DDBJ databases">
        <title>Genomic analysis of the entomopathogenic nematode Steinernema hermaphroditum.</title>
        <authorList>
            <person name="Schwarz E.M."/>
            <person name="Heppert J.K."/>
            <person name="Baniya A."/>
            <person name="Schwartz H.T."/>
            <person name="Tan C.-H."/>
            <person name="Antoshechkin I."/>
            <person name="Sternberg P.W."/>
            <person name="Goodrich-Blair H."/>
            <person name="Dillman A.R."/>
        </authorList>
    </citation>
    <scope>NUCLEOTIDE SEQUENCE</scope>
    <source>
        <strain evidence="3">PS9179</strain>
        <tissue evidence="3">Whole animal</tissue>
    </source>
</reference>
<evidence type="ECO:0000256" key="1">
    <source>
        <dbReference type="SAM" id="Phobius"/>
    </source>
</evidence>
<gene>
    <name evidence="3" type="ORF">QR680_015840</name>
</gene>
<evidence type="ECO:0000259" key="2">
    <source>
        <dbReference type="Pfam" id="PF10328"/>
    </source>
</evidence>
<dbReference type="Gene3D" id="1.20.1070.10">
    <property type="entry name" value="Rhodopsin 7-helix transmembrane proteins"/>
    <property type="match status" value="1"/>
</dbReference>
<keyword evidence="1" id="KW-0812">Transmembrane</keyword>
<evidence type="ECO:0000313" key="4">
    <source>
        <dbReference type="Proteomes" id="UP001175271"/>
    </source>
</evidence>
<sequence>MNKTSDVAWGRELQGRGELSKFEALIGLSIWMMSMVTVAIGLLNLYVIKNVTIFHNAFGAFWVSRTIGEIGANIVNLIYSGPVTFLQPKDIPPQLGIAAYSVELFFAAEACAMNQYVSANRMLAVCAPVKYNHIFTKRLIAAIITVTWVEVAAVTALYFLIPCSIVGYSPQFYNYVRNVRFFAQTAVQNVTMVTSLILWVVVTSRPETDDTVLHVFEFDSRIMAYLSNGLAIIIFNPEVRKMLGSRFSSKVESTNGTNGLVASH</sequence>
<feature type="transmembrane region" description="Helical" evidence="1">
    <location>
        <begin position="24"/>
        <end position="48"/>
    </location>
</feature>
<comment type="caution">
    <text evidence="3">The sequence shown here is derived from an EMBL/GenBank/DDBJ whole genome shotgun (WGS) entry which is preliminary data.</text>
</comment>
<name>A0AA39HBP1_9BILA</name>
<feature type="transmembrane region" description="Helical" evidence="1">
    <location>
        <begin position="181"/>
        <end position="202"/>
    </location>
</feature>
<protein>
    <recommendedName>
        <fullName evidence="2">7TM GPCR serpentine receptor class x (Srx) domain-containing protein</fullName>
    </recommendedName>
</protein>
<evidence type="ECO:0000313" key="3">
    <source>
        <dbReference type="EMBL" id="KAK0401532.1"/>
    </source>
</evidence>
<dbReference type="PANTHER" id="PTHR23017:SF3">
    <property type="entry name" value="G-PROTEIN COUPLED RECEPTORS FAMILY 1 PROFILE DOMAIN-CONTAINING PROTEIN"/>
    <property type="match status" value="1"/>
</dbReference>
<feature type="transmembrane region" description="Helical" evidence="1">
    <location>
        <begin position="139"/>
        <end position="161"/>
    </location>
</feature>
<dbReference type="PANTHER" id="PTHR23017">
    <property type="entry name" value="SERPENTINE RECEPTOR, CLASS X"/>
    <property type="match status" value="1"/>
</dbReference>
<organism evidence="3 4">
    <name type="scientific">Steinernema hermaphroditum</name>
    <dbReference type="NCBI Taxonomy" id="289476"/>
    <lineage>
        <taxon>Eukaryota</taxon>
        <taxon>Metazoa</taxon>
        <taxon>Ecdysozoa</taxon>
        <taxon>Nematoda</taxon>
        <taxon>Chromadorea</taxon>
        <taxon>Rhabditida</taxon>
        <taxon>Tylenchina</taxon>
        <taxon>Panagrolaimomorpha</taxon>
        <taxon>Strongyloidoidea</taxon>
        <taxon>Steinernematidae</taxon>
        <taxon>Steinernema</taxon>
    </lineage>
</organism>
<dbReference type="EMBL" id="JAUCMV010000004">
    <property type="protein sequence ID" value="KAK0401532.1"/>
    <property type="molecule type" value="Genomic_DNA"/>
</dbReference>
<accession>A0AA39HBP1</accession>
<keyword evidence="4" id="KW-1185">Reference proteome</keyword>
<keyword evidence="1" id="KW-0472">Membrane</keyword>
<dbReference type="AlphaFoldDB" id="A0AA39HBP1"/>
<dbReference type="Pfam" id="PF10328">
    <property type="entry name" value="7TM_GPCR_Srx"/>
    <property type="match status" value="1"/>
</dbReference>
<dbReference type="InterPro" id="IPR019430">
    <property type="entry name" value="7TM_GPCR_serpentine_rcpt_Srx"/>
</dbReference>
<proteinExistence type="predicted"/>
<feature type="domain" description="7TM GPCR serpentine receptor class x (Srx)" evidence="2">
    <location>
        <begin position="34"/>
        <end position="176"/>
    </location>
</feature>
<dbReference type="SUPFAM" id="SSF81321">
    <property type="entry name" value="Family A G protein-coupled receptor-like"/>
    <property type="match status" value="1"/>
</dbReference>
<keyword evidence="1" id="KW-1133">Transmembrane helix</keyword>